<sequence>MRFKLLRRRLSISAPRMIVRSHLPWPLRWALYAVALGFSAAIALWAFEFGKDIAGLDRSSSEEVAHLRAELDSLKEASERAQAIANTADSLLKAEKVAQERLAAQLKQAEAENLALKADLGFFERLLPVAGGAASGGVLSVRGFQVEPAAAGQLRYQLLVMQNGRPSVPFDGRYELTLSGELNGQAWSSGLPGGAKPLQVKQYARVEGRIDHPEGAVVKTVQVRVLNGAGAVMATQMAKL</sequence>
<name>A0ABU9BQT5_9BURK</name>
<evidence type="ECO:0000313" key="4">
    <source>
        <dbReference type="Proteomes" id="UP001371218"/>
    </source>
</evidence>
<feature type="coiled-coil region" evidence="1">
    <location>
        <begin position="64"/>
        <end position="126"/>
    </location>
</feature>
<proteinExistence type="predicted"/>
<feature type="transmembrane region" description="Helical" evidence="2">
    <location>
        <begin position="29"/>
        <end position="47"/>
    </location>
</feature>
<accession>A0ABU9BQT5</accession>
<keyword evidence="4" id="KW-1185">Reference proteome</keyword>
<protein>
    <submittedName>
        <fullName evidence="3">DUF6776 family protein</fullName>
    </submittedName>
</protein>
<keyword evidence="2" id="KW-1133">Transmembrane helix</keyword>
<gene>
    <name evidence="3" type="ORF">AACH06_15540</name>
</gene>
<keyword evidence="2" id="KW-0472">Membrane</keyword>
<comment type="caution">
    <text evidence="3">The sequence shown here is derived from an EMBL/GenBank/DDBJ whole genome shotgun (WGS) entry which is preliminary data.</text>
</comment>
<dbReference type="InterPro" id="IPR046703">
    <property type="entry name" value="DUF6776"/>
</dbReference>
<dbReference type="Pfam" id="PF20567">
    <property type="entry name" value="DUF6776"/>
    <property type="match status" value="1"/>
</dbReference>
<evidence type="ECO:0000313" key="3">
    <source>
        <dbReference type="EMBL" id="MEK8032241.1"/>
    </source>
</evidence>
<keyword evidence="2" id="KW-0812">Transmembrane</keyword>
<dbReference type="RefSeq" id="WP_341426653.1">
    <property type="nucleotide sequence ID" value="NZ_JBBUTG010000009.1"/>
</dbReference>
<evidence type="ECO:0000256" key="1">
    <source>
        <dbReference type="SAM" id="Coils"/>
    </source>
</evidence>
<keyword evidence="1" id="KW-0175">Coiled coil</keyword>
<dbReference type="Proteomes" id="UP001371218">
    <property type="component" value="Unassembled WGS sequence"/>
</dbReference>
<organism evidence="3 4">
    <name type="scientific">Ideonella lacteola</name>
    <dbReference type="NCBI Taxonomy" id="2984193"/>
    <lineage>
        <taxon>Bacteria</taxon>
        <taxon>Pseudomonadati</taxon>
        <taxon>Pseudomonadota</taxon>
        <taxon>Betaproteobacteria</taxon>
        <taxon>Burkholderiales</taxon>
        <taxon>Sphaerotilaceae</taxon>
        <taxon>Ideonella</taxon>
    </lineage>
</organism>
<dbReference type="EMBL" id="JBBUTG010000009">
    <property type="protein sequence ID" value="MEK8032241.1"/>
    <property type="molecule type" value="Genomic_DNA"/>
</dbReference>
<evidence type="ECO:0000256" key="2">
    <source>
        <dbReference type="SAM" id="Phobius"/>
    </source>
</evidence>
<reference evidence="3 4" key="1">
    <citation type="submission" date="2024-04" db="EMBL/GenBank/DDBJ databases">
        <title>Novel species of the genus Ideonella isolated from streams.</title>
        <authorList>
            <person name="Lu H."/>
        </authorList>
    </citation>
    <scope>NUCLEOTIDE SEQUENCE [LARGE SCALE GENOMIC DNA]</scope>
    <source>
        <strain evidence="3 4">DXS29W</strain>
    </source>
</reference>